<sequence length="137" mass="15440">MPGRATRGILIDCYCRLEKYADIPHRVSMQTRFCHQEEAKKAEQAAEHEAMEIDLHKDKDKDIQDAEGYLQEDIGPQEHELDNHDIYSHDLDACSDYGPSEDSDAGDGWSIPADLQGAPLWQKQCTIVSQLNGESIP</sequence>
<feature type="region of interest" description="Disordered" evidence="1">
    <location>
        <begin position="92"/>
        <end position="111"/>
    </location>
</feature>
<proteinExistence type="predicted"/>
<name>A0A8H3B589_9AGAM</name>
<protein>
    <submittedName>
        <fullName evidence="2">Uncharacterized protein</fullName>
    </submittedName>
</protein>
<accession>A0A8H3B589</accession>
<comment type="caution">
    <text evidence="2">The sequence shown here is derived from an EMBL/GenBank/DDBJ whole genome shotgun (WGS) entry which is preliminary data.</text>
</comment>
<reference evidence="2" key="1">
    <citation type="submission" date="2021-01" db="EMBL/GenBank/DDBJ databases">
        <authorList>
            <person name="Kaushik A."/>
        </authorList>
    </citation>
    <scope>NUCLEOTIDE SEQUENCE</scope>
    <source>
        <strain evidence="2">AG3-T5</strain>
    </source>
</reference>
<evidence type="ECO:0000313" key="3">
    <source>
        <dbReference type="Proteomes" id="UP000663841"/>
    </source>
</evidence>
<dbReference type="EMBL" id="CAJMWW010000124">
    <property type="protein sequence ID" value="CAE6448156.1"/>
    <property type="molecule type" value="Genomic_DNA"/>
</dbReference>
<gene>
    <name evidence="2" type="ORF">RDB_LOCUS118643</name>
</gene>
<dbReference type="AlphaFoldDB" id="A0A8H3B589"/>
<dbReference type="Proteomes" id="UP000663841">
    <property type="component" value="Unassembled WGS sequence"/>
</dbReference>
<evidence type="ECO:0000313" key="2">
    <source>
        <dbReference type="EMBL" id="CAE6448156.1"/>
    </source>
</evidence>
<organism evidence="2 3">
    <name type="scientific">Rhizoctonia solani</name>
    <dbReference type="NCBI Taxonomy" id="456999"/>
    <lineage>
        <taxon>Eukaryota</taxon>
        <taxon>Fungi</taxon>
        <taxon>Dikarya</taxon>
        <taxon>Basidiomycota</taxon>
        <taxon>Agaricomycotina</taxon>
        <taxon>Agaricomycetes</taxon>
        <taxon>Cantharellales</taxon>
        <taxon>Ceratobasidiaceae</taxon>
        <taxon>Rhizoctonia</taxon>
    </lineage>
</organism>
<evidence type="ECO:0000256" key="1">
    <source>
        <dbReference type="SAM" id="MobiDB-lite"/>
    </source>
</evidence>